<dbReference type="EMBL" id="LR778301">
    <property type="protein sequence ID" value="CAB1367429.1"/>
    <property type="molecule type" value="Genomic_DNA"/>
</dbReference>
<evidence type="ECO:0000313" key="2">
    <source>
        <dbReference type="EMBL" id="CAB1367429.1"/>
    </source>
</evidence>
<evidence type="ECO:0000313" key="3">
    <source>
        <dbReference type="Proteomes" id="UP000515733"/>
    </source>
</evidence>
<name>A0A6S6XX59_9PROT</name>
<proteinExistence type="predicted"/>
<evidence type="ECO:0000256" key="1">
    <source>
        <dbReference type="SAM" id="MobiDB-lite"/>
    </source>
</evidence>
<sequence length="304" mass="30779">MLEQCPGPAGIDGSGPAGNADRTVSAPPAPDPGWRGAGRFRDAPAGLPPGQRPPSPAQTAGSGHQRGLGQSCHRDRHRHRPPALRQPVAPGEFGLHGPGAQDRQLSSGDRDSRPAPAPALADAADLRPVGGRRWPVAVPGGAARPSSGRSDQDTGAGRSQPSGQRLHDRHSVPGRSGPGAASGDRVEQSFPGRPREPGPAGASGHPGPAGGPGGTSGRWATGSGGPGLRCPGSRSTDGGPAPGRGHRLGRRRYTGSLTPEGVTLMEADFPPRSMTHANGRNPAPSLSPSPPSPGEVTMLAHYAR</sequence>
<feature type="region of interest" description="Disordered" evidence="1">
    <location>
        <begin position="1"/>
        <end position="258"/>
    </location>
</feature>
<feature type="compositionally biased region" description="Low complexity" evidence="1">
    <location>
        <begin position="118"/>
        <end position="128"/>
    </location>
</feature>
<accession>A0A6S6XX59</accession>
<dbReference type="KEGG" id="doe:DENOEST_0257"/>
<reference evidence="2 3" key="1">
    <citation type="submission" date="2020-03" db="EMBL/GenBank/DDBJ databases">
        <authorList>
            <consortium name="Genoscope - CEA"/>
            <person name="William W."/>
        </authorList>
    </citation>
    <scope>NUCLEOTIDE SEQUENCE [LARGE SCALE GENOMIC DNA]</scope>
    <source>
        <strain evidence="3">DSM 16959</strain>
    </source>
</reference>
<keyword evidence="3" id="KW-1185">Reference proteome</keyword>
<feature type="compositionally biased region" description="Basic residues" evidence="1">
    <location>
        <begin position="244"/>
        <end position="253"/>
    </location>
</feature>
<organism evidence="2 3">
    <name type="scientific">Denitratisoma oestradiolicum</name>
    <dbReference type="NCBI Taxonomy" id="311182"/>
    <lineage>
        <taxon>Bacteria</taxon>
        <taxon>Pseudomonadati</taxon>
        <taxon>Pseudomonadota</taxon>
        <taxon>Betaproteobacteria</taxon>
        <taxon>Nitrosomonadales</taxon>
        <taxon>Sterolibacteriaceae</taxon>
        <taxon>Denitratisoma</taxon>
    </lineage>
</organism>
<protein>
    <submittedName>
        <fullName evidence="2">Uncharacterized protein</fullName>
    </submittedName>
</protein>
<feature type="compositionally biased region" description="Pro residues" evidence="1">
    <location>
        <begin position="46"/>
        <end position="56"/>
    </location>
</feature>
<dbReference type="Proteomes" id="UP000515733">
    <property type="component" value="Chromosome"/>
</dbReference>
<feature type="compositionally biased region" description="Gly residues" evidence="1">
    <location>
        <begin position="207"/>
        <end position="227"/>
    </location>
</feature>
<dbReference type="AlphaFoldDB" id="A0A6S6XX59"/>
<feature type="region of interest" description="Disordered" evidence="1">
    <location>
        <begin position="270"/>
        <end position="296"/>
    </location>
</feature>
<gene>
    <name evidence="2" type="ORF">DENOEST_0257</name>
</gene>